<dbReference type="OrthoDB" id="114080at2759"/>
<evidence type="ECO:0000259" key="2">
    <source>
        <dbReference type="Pfam" id="PF14780"/>
    </source>
</evidence>
<keyword evidence="4" id="KW-1185">Reference proteome</keyword>
<feature type="domain" description="Nucleolus and neural progenitor protein-like N-terminal" evidence="2">
    <location>
        <begin position="22"/>
        <end position="184"/>
    </location>
</feature>
<dbReference type="PANTHER" id="PTHR37792">
    <property type="entry name" value="RIBONUCLEASE MRP PROTEIN SUBUNIT RMP1"/>
    <property type="match status" value="1"/>
</dbReference>
<feature type="region of interest" description="Disordered" evidence="1">
    <location>
        <begin position="1"/>
        <end position="23"/>
    </location>
</feature>
<dbReference type="Proteomes" id="UP000292702">
    <property type="component" value="Unassembled WGS sequence"/>
</dbReference>
<dbReference type="InterPro" id="IPR027951">
    <property type="entry name" value="Nepro_N"/>
</dbReference>
<dbReference type="AlphaFoldDB" id="A0A4R0RRB6"/>
<sequence>MRLSKVHKFSHSPRSDLPQHSHSSVDSVLKDLKTCARRLQAAMNSQRIELRILDQLYYKGNNQHRTALFWNRIEEVRRYRKRLEQLEVYETVESLRTSFWGSQASVTQKSLKGAWTHIPDIRAVKVVLNRLGACKLLMDKMRQCLTETYAHLNLNLQTGAFLQLILTLSGIISRLASLLSEIFSLVEAAWENTRKILTILNAGPKLKDTTCVPGSSSNVVREVATLTTLQAEEVEEEDVGDRAPYASTSDVAPKNLTTRTLRPTTMHDEDDERVDAGSLSASGGITFRTTKEGTNAQPVVRRTLAGNNPAKVTESRSLSKGKSSDAPRKAGTKKKRDAIDDIFGF</sequence>
<dbReference type="Pfam" id="PF14780">
    <property type="entry name" value="NEPRO_N"/>
    <property type="match status" value="1"/>
</dbReference>
<feature type="compositionally biased region" description="Basic residues" evidence="1">
    <location>
        <begin position="1"/>
        <end position="11"/>
    </location>
</feature>
<organism evidence="3 4">
    <name type="scientific">Steccherinum ochraceum</name>
    <dbReference type="NCBI Taxonomy" id="92696"/>
    <lineage>
        <taxon>Eukaryota</taxon>
        <taxon>Fungi</taxon>
        <taxon>Dikarya</taxon>
        <taxon>Basidiomycota</taxon>
        <taxon>Agaricomycotina</taxon>
        <taxon>Agaricomycetes</taxon>
        <taxon>Polyporales</taxon>
        <taxon>Steccherinaceae</taxon>
        <taxon>Steccherinum</taxon>
    </lineage>
</organism>
<dbReference type="GO" id="GO:0000466">
    <property type="term" value="P:maturation of 5.8S rRNA from tricistronic rRNA transcript (SSU-rRNA, 5.8S rRNA, LSU-rRNA)"/>
    <property type="evidence" value="ECO:0007669"/>
    <property type="project" value="TreeGrafter"/>
</dbReference>
<feature type="region of interest" description="Disordered" evidence="1">
    <location>
        <begin position="234"/>
        <end position="345"/>
    </location>
</feature>
<proteinExistence type="predicted"/>
<dbReference type="EMBL" id="RWJN01000035">
    <property type="protein sequence ID" value="TCD69742.1"/>
    <property type="molecule type" value="Genomic_DNA"/>
</dbReference>
<evidence type="ECO:0000313" key="4">
    <source>
        <dbReference type="Proteomes" id="UP000292702"/>
    </source>
</evidence>
<protein>
    <recommendedName>
        <fullName evidence="2">Nucleolus and neural progenitor protein-like N-terminal domain-containing protein</fullName>
    </recommendedName>
</protein>
<accession>A0A4R0RRB6</accession>
<comment type="caution">
    <text evidence="3">The sequence shown here is derived from an EMBL/GenBank/DDBJ whole genome shotgun (WGS) entry which is preliminary data.</text>
</comment>
<gene>
    <name evidence="3" type="ORF">EIP91_006509</name>
</gene>
<name>A0A4R0RRB6_9APHY</name>
<evidence type="ECO:0000313" key="3">
    <source>
        <dbReference type="EMBL" id="TCD69742.1"/>
    </source>
</evidence>
<evidence type="ECO:0000256" key="1">
    <source>
        <dbReference type="SAM" id="MobiDB-lite"/>
    </source>
</evidence>
<feature type="compositionally biased region" description="Polar residues" evidence="1">
    <location>
        <begin position="246"/>
        <end position="263"/>
    </location>
</feature>
<dbReference type="PANTHER" id="PTHR37792:SF1">
    <property type="entry name" value="RIBONUCLEASE MRP PROTEIN SUBUNIT RMP1"/>
    <property type="match status" value="1"/>
</dbReference>
<dbReference type="GO" id="GO:0042134">
    <property type="term" value="F:rRNA primary transcript binding"/>
    <property type="evidence" value="ECO:0007669"/>
    <property type="project" value="InterPro"/>
</dbReference>
<dbReference type="GO" id="GO:0000294">
    <property type="term" value="P:nuclear-transcribed mRNA catabolic process, RNase MRP-dependent"/>
    <property type="evidence" value="ECO:0007669"/>
    <property type="project" value="TreeGrafter"/>
</dbReference>
<dbReference type="STRING" id="92696.A0A4R0RRB6"/>
<reference evidence="3 4" key="1">
    <citation type="submission" date="2018-11" db="EMBL/GenBank/DDBJ databases">
        <title>Genome assembly of Steccherinum ochraceum LE-BIN_3174, the white-rot fungus of the Steccherinaceae family (The Residual Polyporoid clade, Polyporales, Basidiomycota).</title>
        <authorList>
            <person name="Fedorova T.V."/>
            <person name="Glazunova O.A."/>
            <person name="Landesman E.O."/>
            <person name="Moiseenko K.V."/>
            <person name="Psurtseva N.V."/>
            <person name="Savinova O.S."/>
            <person name="Shakhova N.V."/>
            <person name="Tyazhelova T.V."/>
            <person name="Vasina D.V."/>
        </authorList>
    </citation>
    <scope>NUCLEOTIDE SEQUENCE [LARGE SCALE GENOMIC DNA]</scope>
    <source>
        <strain evidence="3 4">LE-BIN_3174</strain>
    </source>
</reference>
<dbReference type="GO" id="GO:0000172">
    <property type="term" value="C:ribonuclease MRP complex"/>
    <property type="evidence" value="ECO:0007669"/>
    <property type="project" value="InterPro"/>
</dbReference>
<dbReference type="InterPro" id="IPR047205">
    <property type="entry name" value="RMP1"/>
</dbReference>